<dbReference type="Proteomes" id="UP000037510">
    <property type="component" value="Unassembled WGS sequence"/>
</dbReference>
<dbReference type="PANTHER" id="PTHR46165:SF6">
    <property type="entry name" value="SET AND MYND DOMAIN-CONTAINING PROTEIN 4-LIKE PROTEIN"/>
    <property type="match status" value="1"/>
</dbReference>
<sequence length="352" mass="39485">MLRRADCYIELNQHDHAVEALSTAKQHALTLKLTTAQNAEFDRHVNILERKMEVVSSEEMPPQDLLPDCYKGEGDEFTAASSVLELRRSDTVGRYVVTREASRRGDVLFSEEPYAWVPLPCELPLCDGCCAAHINLVPVLLISTINGFPDLPASTPTPTKAADLFAGYANTSTMLILYLEHFTSFFEHLPGRVPYELGVPQLRLFAGALMLRALGQLVCNGHAALTLAVVLNCYGPHRARDTTSRRRQLLRAQYLFTCSCSACLDMERRDFVVSDFSKSVELIKQNIQSLEYQFGSFSVEAVQLMDLNYGSWEPLVKRLKEQEALVATLLADSKSPETSDNVHHMMHYNLKI</sequence>
<accession>A0A0L7LTF5</accession>
<dbReference type="STRING" id="104452.A0A0L7LTF5"/>
<comment type="caution">
    <text evidence="4">The sequence shown here is derived from an EMBL/GenBank/DDBJ whole genome shotgun (WGS) entry which is preliminary data.</text>
</comment>
<dbReference type="GO" id="GO:0042826">
    <property type="term" value="F:histone deacetylase binding"/>
    <property type="evidence" value="ECO:0007669"/>
    <property type="project" value="TreeGrafter"/>
</dbReference>
<evidence type="ECO:0000313" key="4">
    <source>
        <dbReference type="EMBL" id="KOB78722.1"/>
    </source>
</evidence>
<keyword evidence="5" id="KW-1185">Reference proteome</keyword>
<evidence type="ECO:0000256" key="2">
    <source>
        <dbReference type="ARBA" id="ARBA00022679"/>
    </source>
</evidence>
<name>A0A0L7LTF5_OPEBR</name>
<dbReference type="GO" id="GO:0005737">
    <property type="term" value="C:cytoplasm"/>
    <property type="evidence" value="ECO:0007669"/>
    <property type="project" value="TreeGrafter"/>
</dbReference>
<dbReference type="Gene3D" id="1.25.40.10">
    <property type="entry name" value="Tetratricopeptide repeat domain"/>
    <property type="match status" value="1"/>
</dbReference>
<dbReference type="GO" id="GO:0032259">
    <property type="term" value="P:methylation"/>
    <property type="evidence" value="ECO:0007669"/>
    <property type="project" value="UniProtKB-KW"/>
</dbReference>
<dbReference type="InterPro" id="IPR011990">
    <property type="entry name" value="TPR-like_helical_dom_sf"/>
</dbReference>
<dbReference type="GO" id="GO:0005634">
    <property type="term" value="C:nucleus"/>
    <property type="evidence" value="ECO:0007669"/>
    <property type="project" value="TreeGrafter"/>
</dbReference>
<protein>
    <submittedName>
        <fullName evidence="4">Uncharacterized protein</fullName>
    </submittedName>
</protein>
<keyword evidence="3" id="KW-0949">S-adenosyl-L-methionine</keyword>
<evidence type="ECO:0000256" key="3">
    <source>
        <dbReference type="ARBA" id="ARBA00022691"/>
    </source>
</evidence>
<keyword evidence="2" id="KW-0808">Transferase</keyword>
<organism evidence="4 5">
    <name type="scientific">Operophtera brumata</name>
    <name type="common">Winter moth</name>
    <name type="synonym">Phalaena brumata</name>
    <dbReference type="NCBI Taxonomy" id="104452"/>
    <lineage>
        <taxon>Eukaryota</taxon>
        <taxon>Metazoa</taxon>
        <taxon>Ecdysozoa</taxon>
        <taxon>Arthropoda</taxon>
        <taxon>Hexapoda</taxon>
        <taxon>Insecta</taxon>
        <taxon>Pterygota</taxon>
        <taxon>Neoptera</taxon>
        <taxon>Endopterygota</taxon>
        <taxon>Lepidoptera</taxon>
        <taxon>Glossata</taxon>
        <taxon>Ditrysia</taxon>
        <taxon>Geometroidea</taxon>
        <taxon>Geometridae</taxon>
        <taxon>Larentiinae</taxon>
        <taxon>Operophtera</taxon>
    </lineage>
</organism>
<dbReference type="PANTHER" id="PTHR46165">
    <property type="entry name" value="SET AND MYND DOMAIN-CONTAINING PROTEIN 4"/>
    <property type="match status" value="1"/>
</dbReference>
<dbReference type="InterPro" id="IPR052097">
    <property type="entry name" value="SET-MYND_domain_protein"/>
</dbReference>
<evidence type="ECO:0000313" key="5">
    <source>
        <dbReference type="Proteomes" id="UP000037510"/>
    </source>
</evidence>
<dbReference type="GO" id="GO:0008168">
    <property type="term" value="F:methyltransferase activity"/>
    <property type="evidence" value="ECO:0007669"/>
    <property type="project" value="UniProtKB-KW"/>
</dbReference>
<evidence type="ECO:0000256" key="1">
    <source>
        <dbReference type="ARBA" id="ARBA00022603"/>
    </source>
</evidence>
<dbReference type="AlphaFoldDB" id="A0A0L7LTF5"/>
<keyword evidence="1" id="KW-0489">Methyltransferase</keyword>
<reference evidence="4 5" key="1">
    <citation type="journal article" date="2015" name="Genome Biol. Evol.">
        <title>The genome of winter moth (Operophtera brumata) provides a genomic perspective on sexual dimorphism and phenology.</title>
        <authorList>
            <person name="Derks M.F."/>
            <person name="Smit S."/>
            <person name="Salis L."/>
            <person name="Schijlen E."/>
            <person name="Bossers A."/>
            <person name="Mateman C."/>
            <person name="Pijl A.S."/>
            <person name="de Ridder D."/>
            <person name="Groenen M.A."/>
            <person name="Visser M.E."/>
            <person name="Megens H.J."/>
        </authorList>
    </citation>
    <scope>NUCLEOTIDE SEQUENCE [LARGE SCALE GENOMIC DNA]</scope>
    <source>
        <strain evidence="4">WM2013NL</strain>
        <tissue evidence="4">Head and thorax</tissue>
    </source>
</reference>
<gene>
    <name evidence="4" type="ORF">OBRU01_01853</name>
</gene>
<dbReference type="EMBL" id="JTDY01000125">
    <property type="protein sequence ID" value="KOB78722.1"/>
    <property type="molecule type" value="Genomic_DNA"/>
</dbReference>
<proteinExistence type="predicted"/>